<reference evidence="2 3" key="1">
    <citation type="journal article" date="2010" name="J. Bacteriol.">
        <title>Genome sequences of Pelagibaca bermudensis HTCC2601T and Maritimibacter alkaliphilus HTCC2654T, the type strains of two marine Roseobacter genera.</title>
        <authorList>
            <person name="Thrash J.C."/>
            <person name="Cho J.C."/>
            <person name="Ferriera S."/>
            <person name="Johnson J."/>
            <person name="Vergin K.L."/>
            <person name="Giovannoni S.J."/>
        </authorList>
    </citation>
    <scope>NUCLEOTIDE SEQUENCE [LARGE SCALE GENOMIC DNA]</scope>
    <source>
        <strain evidence="2 3">HTCC2654</strain>
    </source>
</reference>
<comment type="caution">
    <text evidence="2">The sequence shown here is derived from an EMBL/GenBank/DDBJ whole genome shotgun (WGS) entry which is preliminary data.</text>
</comment>
<dbReference type="eggNOG" id="ENOG502ZTXZ">
    <property type="taxonomic scope" value="Bacteria"/>
</dbReference>
<keyword evidence="3" id="KW-1185">Reference proteome</keyword>
<dbReference type="STRING" id="314271.RB2654_05587"/>
<sequence length="156" mass="16663">MRLALVAALTTAPAFAEPMGCYHRTYSDAHIAAHPEQVVSAISVAFGIDEYDQYSASVAVSTSNGGHVKDTELALRTFEQGLLCWNDGGEVTCSVDCDGGFFEVTRDTGDSIDLTLTYLWVGETEECGGAVDIAEVSGEPVVYRLYKSPPEACVVN</sequence>
<evidence type="ECO:0000313" key="3">
    <source>
        <dbReference type="Proteomes" id="UP000002931"/>
    </source>
</evidence>
<feature type="chain" id="PRO_5002662361" evidence="1">
    <location>
        <begin position="17"/>
        <end position="156"/>
    </location>
</feature>
<organism evidence="2 3">
    <name type="scientific">Maritimibacter alkaliphilus HTCC2654</name>
    <dbReference type="NCBI Taxonomy" id="314271"/>
    <lineage>
        <taxon>Bacteria</taxon>
        <taxon>Pseudomonadati</taxon>
        <taxon>Pseudomonadota</taxon>
        <taxon>Alphaproteobacteria</taxon>
        <taxon>Rhodobacterales</taxon>
        <taxon>Roseobacteraceae</taxon>
        <taxon>Maritimibacter</taxon>
    </lineage>
</organism>
<dbReference type="HOGENOM" id="CLU_1684487_0_0_5"/>
<evidence type="ECO:0000256" key="1">
    <source>
        <dbReference type="SAM" id="SignalP"/>
    </source>
</evidence>
<dbReference type="AlphaFoldDB" id="A3VLT3"/>
<dbReference type="EMBL" id="AAMT01000025">
    <property type="protein sequence ID" value="EAQ10768.1"/>
    <property type="molecule type" value="Genomic_DNA"/>
</dbReference>
<name>A3VLT3_9RHOB</name>
<feature type="signal peptide" evidence="1">
    <location>
        <begin position="1"/>
        <end position="16"/>
    </location>
</feature>
<evidence type="ECO:0000313" key="2">
    <source>
        <dbReference type="EMBL" id="EAQ10768.1"/>
    </source>
</evidence>
<dbReference type="RefSeq" id="WP_008329529.1">
    <property type="nucleotide sequence ID" value="NZ_CH902578.1"/>
</dbReference>
<proteinExistence type="predicted"/>
<dbReference type="Proteomes" id="UP000002931">
    <property type="component" value="Unassembled WGS sequence"/>
</dbReference>
<keyword evidence="1" id="KW-0732">Signal</keyword>
<accession>A3VLT3</accession>
<dbReference type="OrthoDB" id="7839213at2"/>
<protein>
    <submittedName>
        <fullName evidence="2">Uncharacterized protein</fullName>
    </submittedName>
</protein>
<gene>
    <name evidence="2" type="ORF">RB2654_05587</name>
</gene>